<accession>A0A1Y1WZE9</accession>
<reference evidence="1 2" key="2">
    <citation type="submission" date="2016-08" db="EMBL/GenBank/DDBJ databases">
        <title>Pervasive Adenine N6-methylation of Active Genes in Fungi.</title>
        <authorList>
            <consortium name="DOE Joint Genome Institute"/>
            <person name="Mondo S.J."/>
            <person name="Dannebaum R.O."/>
            <person name="Kuo R.C."/>
            <person name="Labutti K."/>
            <person name="Haridas S."/>
            <person name="Kuo A."/>
            <person name="Salamov A."/>
            <person name="Ahrendt S.R."/>
            <person name="Lipzen A."/>
            <person name="Sullivan W."/>
            <person name="Andreopoulos W.B."/>
            <person name="Clum A."/>
            <person name="Lindquist E."/>
            <person name="Daum C."/>
            <person name="Ramamoorthy G.K."/>
            <person name="Gryganskyi A."/>
            <person name="Culley D."/>
            <person name="Magnuson J.K."/>
            <person name="James T.Y."/>
            <person name="O'Malley M.A."/>
            <person name="Stajich J.E."/>
            <person name="Spatafora J.W."/>
            <person name="Visel A."/>
            <person name="Grigoriev I.V."/>
        </authorList>
    </citation>
    <scope>NUCLEOTIDE SEQUENCE [LARGE SCALE GENOMIC DNA]</scope>
    <source>
        <strain evidence="1 2">S4</strain>
    </source>
</reference>
<comment type="caution">
    <text evidence="1">The sequence shown here is derived from an EMBL/GenBank/DDBJ whole genome shotgun (WGS) entry which is preliminary data.</text>
</comment>
<dbReference type="EMBL" id="MCFG01000197">
    <property type="protein sequence ID" value="ORX78812.1"/>
    <property type="molecule type" value="Genomic_DNA"/>
</dbReference>
<dbReference type="Proteomes" id="UP000193944">
    <property type="component" value="Unassembled WGS sequence"/>
</dbReference>
<protein>
    <submittedName>
        <fullName evidence="1">Uncharacterized protein</fullName>
    </submittedName>
</protein>
<sequence>MVFILHWNNSSLFVKAADTDKILLPETDNQVIVNEGFALSITRPEMVNTDSGFPAYVDYNSPLRECQYSISENNLKCRFYYSDENSQKFRITYEFKNKPTCELTSSTKIEKVSSYSYSSFEKKYNPSQYTAYYNFDNETRKITEFDLSTHHFEFLTNTNCTFTMNVARGKLAALKKKNIKQ</sequence>
<evidence type="ECO:0000313" key="1">
    <source>
        <dbReference type="EMBL" id="ORX78812.1"/>
    </source>
</evidence>
<name>A0A1Y1WZE9_9FUNG</name>
<dbReference type="AlphaFoldDB" id="A0A1Y1WZE9"/>
<evidence type="ECO:0000313" key="2">
    <source>
        <dbReference type="Proteomes" id="UP000193944"/>
    </source>
</evidence>
<organism evidence="1 2">
    <name type="scientific">Anaeromyces robustus</name>
    <dbReference type="NCBI Taxonomy" id="1754192"/>
    <lineage>
        <taxon>Eukaryota</taxon>
        <taxon>Fungi</taxon>
        <taxon>Fungi incertae sedis</taxon>
        <taxon>Chytridiomycota</taxon>
        <taxon>Chytridiomycota incertae sedis</taxon>
        <taxon>Neocallimastigomycetes</taxon>
        <taxon>Neocallimastigales</taxon>
        <taxon>Neocallimastigaceae</taxon>
        <taxon>Anaeromyces</taxon>
    </lineage>
</organism>
<reference evidence="1 2" key="1">
    <citation type="submission" date="2016-08" db="EMBL/GenBank/DDBJ databases">
        <title>A Parts List for Fungal Cellulosomes Revealed by Comparative Genomics.</title>
        <authorList>
            <consortium name="DOE Joint Genome Institute"/>
            <person name="Haitjema C.H."/>
            <person name="Gilmore S.P."/>
            <person name="Henske J.K."/>
            <person name="Solomon K.V."/>
            <person name="De Groot R."/>
            <person name="Kuo A."/>
            <person name="Mondo S.J."/>
            <person name="Salamov A.A."/>
            <person name="Labutti K."/>
            <person name="Zhao Z."/>
            <person name="Chiniquy J."/>
            <person name="Barry K."/>
            <person name="Brewer H.M."/>
            <person name="Purvine S.O."/>
            <person name="Wright A.T."/>
            <person name="Boxma B."/>
            <person name="Van Alen T."/>
            <person name="Hackstein J.H."/>
            <person name="Baker S.E."/>
            <person name="Grigoriev I.V."/>
            <person name="O'Malley M.A."/>
        </authorList>
    </citation>
    <scope>NUCLEOTIDE SEQUENCE [LARGE SCALE GENOMIC DNA]</scope>
    <source>
        <strain evidence="1 2">S4</strain>
    </source>
</reference>
<gene>
    <name evidence="1" type="ORF">BCR32DRAFT_328396</name>
</gene>
<keyword evidence="2" id="KW-1185">Reference proteome</keyword>
<proteinExistence type="predicted"/>